<dbReference type="EMBL" id="BQNB010016601">
    <property type="protein sequence ID" value="GJT53605.1"/>
    <property type="molecule type" value="Genomic_DNA"/>
</dbReference>
<organism evidence="2 3">
    <name type="scientific">Tanacetum coccineum</name>
    <dbReference type="NCBI Taxonomy" id="301880"/>
    <lineage>
        <taxon>Eukaryota</taxon>
        <taxon>Viridiplantae</taxon>
        <taxon>Streptophyta</taxon>
        <taxon>Embryophyta</taxon>
        <taxon>Tracheophyta</taxon>
        <taxon>Spermatophyta</taxon>
        <taxon>Magnoliopsida</taxon>
        <taxon>eudicotyledons</taxon>
        <taxon>Gunneridae</taxon>
        <taxon>Pentapetalae</taxon>
        <taxon>asterids</taxon>
        <taxon>campanulids</taxon>
        <taxon>Asterales</taxon>
        <taxon>Asteraceae</taxon>
        <taxon>Asteroideae</taxon>
        <taxon>Anthemideae</taxon>
        <taxon>Anthemidinae</taxon>
        <taxon>Tanacetum</taxon>
    </lineage>
</organism>
<evidence type="ECO:0000313" key="3">
    <source>
        <dbReference type="Proteomes" id="UP001151760"/>
    </source>
</evidence>
<reference evidence="2" key="1">
    <citation type="journal article" date="2022" name="Int. J. Mol. Sci.">
        <title>Draft Genome of Tanacetum Coccineum: Genomic Comparison of Closely Related Tanacetum-Family Plants.</title>
        <authorList>
            <person name="Yamashiro T."/>
            <person name="Shiraishi A."/>
            <person name="Nakayama K."/>
            <person name="Satake H."/>
        </authorList>
    </citation>
    <scope>NUCLEOTIDE SEQUENCE</scope>
</reference>
<dbReference type="Proteomes" id="UP001151760">
    <property type="component" value="Unassembled WGS sequence"/>
</dbReference>
<feature type="compositionally biased region" description="Polar residues" evidence="1">
    <location>
        <begin position="1"/>
        <end position="28"/>
    </location>
</feature>
<evidence type="ECO:0000313" key="2">
    <source>
        <dbReference type="EMBL" id="GJT53605.1"/>
    </source>
</evidence>
<feature type="compositionally biased region" description="Polar residues" evidence="1">
    <location>
        <begin position="35"/>
        <end position="49"/>
    </location>
</feature>
<comment type="caution">
    <text evidence="2">The sequence shown here is derived from an EMBL/GenBank/DDBJ whole genome shotgun (WGS) entry which is preliminary data.</text>
</comment>
<feature type="region of interest" description="Disordered" evidence="1">
    <location>
        <begin position="1"/>
        <end position="49"/>
    </location>
</feature>
<gene>
    <name evidence="2" type="ORF">Tco_0988659</name>
</gene>
<keyword evidence="3" id="KW-1185">Reference proteome</keyword>
<sequence length="143" mass="15046">MKAAQATSSNKLSTDMSSVSTDRPSVSTDRPFVNTDRSNTPYVSAASTPTGANAHESSFVYLGGKIPIDASTLPNADLPIDPNMPDLEDASDTLPNDGIFNGAYDDDEDVGAVADFNNMDNTIAVSPIPTLRKLELPSALVIL</sequence>
<evidence type="ECO:0000256" key="1">
    <source>
        <dbReference type="SAM" id="MobiDB-lite"/>
    </source>
</evidence>
<name>A0ABQ5ERK3_9ASTR</name>
<accession>A0ABQ5ERK3</accession>
<proteinExistence type="predicted"/>
<reference evidence="2" key="2">
    <citation type="submission" date="2022-01" db="EMBL/GenBank/DDBJ databases">
        <authorList>
            <person name="Yamashiro T."/>
            <person name="Shiraishi A."/>
            <person name="Satake H."/>
            <person name="Nakayama K."/>
        </authorList>
    </citation>
    <scope>NUCLEOTIDE SEQUENCE</scope>
</reference>
<protein>
    <submittedName>
        <fullName evidence="2">Uncharacterized protein</fullName>
    </submittedName>
</protein>